<dbReference type="PANTHER" id="PTHR46361:SF3">
    <property type="entry name" value="ELECTRON CARRIER_ PROTEIN DISULFIDE OXIDOREDUCTASE"/>
    <property type="match status" value="1"/>
</dbReference>
<proteinExistence type="predicted"/>
<dbReference type="Proteomes" id="UP000649232">
    <property type="component" value="Unassembled WGS sequence"/>
</dbReference>
<reference evidence="2 3" key="1">
    <citation type="submission" date="2020-12" db="EMBL/GenBank/DDBJ databases">
        <title>Draft genome sequences of nine environmental bacterial isolates colonizing plastic.</title>
        <authorList>
            <person name="Borre I."/>
            <person name="Sonnenschein E.C."/>
        </authorList>
    </citation>
    <scope>NUCLEOTIDE SEQUENCE [LARGE SCALE GENOMIC DNA]</scope>
    <source>
        <strain evidence="2 3">IB30</strain>
    </source>
</reference>
<evidence type="ECO:0000259" key="1">
    <source>
        <dbReference type="Pfam" id="PF04784"/>
    </source>
</evidence>
<sequence length="292" mass="33586">MPTPKSRVKRLIQNMLTVSGLVITLFSPVLHAAEFDHRYTNFDQLLTQVVQTSADKKQTRVNYQRLSVKSDILQRSLNAFSAVSKSQFDGWDEQQQLSFLINAYNGFTLKLIIDNWDEFKQGDADSIRDLGSLFTTPWEKKFFTLFNEKHNLDDIEHEMVRKWFKEPRIHAALVCAAVSCPPLRDEAFVASALTTQLDSQMQLFLADNSRNEIKINGQEGEASLSSIFKWYRGDFEKGQQGFHSLFDLLSTYSEALVEGDDNAQAQRNLLKSADYPITFKDYDWRLNDVANF</sequence>
<dbReference type="RefSeq" id="WP_198825896.1">
    <property type="nucleotide sequence ID" value="NZ_JAEILT010000042.1"/>
</dbReference>
<feature type="domain" description="DUF547" evidence="1">
    <location>
        <begin position="89"/>
        <end position="205"/>
    </location>
</feature>
<dbReference type="Pfam" id="PF04784">
    <property type="entry name" value="DUF547"/>
    <property type="match status" value="1"/>
</dbReference>
<dbReference type="EMBL" id="JAEILT010000042">
    <property type="protein sequence ID" value="MBJ2138624.1"/>
    <property type="molecule type" value="Genomic_DNA"/>
</dbReference>
<accession>A0ABS0WJG2</accession>
<comment type="caution">
    <text evidence="2">The sequence shown here is derived from an EMBL/GenBank/DDBJ whole genome shotgun (WGS) entry which is preliminary data.</text>
</comment>
<gene>
    <name evidence="2" type="ORF">JEU11_19415</name>
</gene>
<dbReference type="PANTHER" id="PTHR46361">
    <property type="entry name" value="ELECTRON CARRIER/ PROTEIN DISULFIDE OXIDOREDUCTASE"/>
    <property type="match status" value="1"/>
</dbReference>
<evidence type="ECO:0000313" key="3">
    <source>
        <dbReference type="Proteomes" id="UP000649232"/>
    </source>
</evidence>
<name>A0ABS0WJG2_9ALTE</name>
<dbReference type="InterPro" id="IPR006869">
    <property type="entry name" value="DUF547"/>
</dbReference>
<protein>
    <submittedName>
        <fullName evidence="2">DUF547 domain-containing protein</fullName>
    </submittedName>
</protein>
<organism evidence="2 3">
    <name type="scientific">Paraglaciecola chathamensis</name>
    <dbReference type="NCBI Taxonomy" id="368405"/>
    <lineage>
        <taxon>Bacteria</taxon>
        <taxon>Pseudomonadati</taxon>
        <taxon>Pseudomonadota</taxon>
        <taxon>Gammaproteobacteria</taxon>
        <taxon>Alteromonadales</taxon>
        <taxon>Alteromonadaceae</taxon>
        <taxon>Paraglaciecola</taxon>
    </lineage>
</organism>
<evidence type="ECO:0000313" key="2">
    <source>
        <dbReference type="EMBL" id="MBJ2138624.1"/>
    </source>
</evidence>